<evidence type="ECO:0000256" key="5">
    <source>
        <dbReference type="RuleBase" id="RU362057"/>
    </source>
</evidence>
<evidence type="ECO:0000256" key="3">
    <source>
        <dbReference type="ARBA" id="ARBA00022679"/>
    </source>
</evidence>
<proteinExistence type="inferred from homology"/>
<evidence type="ECO:0000313" key="7">
    <source>
        <dbReference type="Proteomes" id="UP000596660"/>
    </source>
</evidence>
<dbReference type="GO" id="GO:0035251">
    <property type="term" value="F:UDP-glucosyltransferase activity"/>
    <property type="evidence" value="ECO:0007669"/>
    <property type="project" value="InterPro"/>
</dbReference>
<dbReference type="FunFam" id="3.40.50.2000:FF:000020">
    <property type="entry name" value="Glycosyltransferase"/>
    <property type="match status" value="1"/>
</dbReference>
<reference evidence="6" key="2">
    <citation type="submission" date="2021-03" db="UniProtKB">
        <authorList>
            <consortium name="EnsemblPlants"/>
        </authorList>
    </citation>
    <scope>IDENTIFICATION</scope>
</reference>
<dbReference type="Proteomes" id="UP000596660">
    <property type="component" value="Unplaced"/>
</dbReference>
<dbReference type="InterPro" id="IPR035595">
    <property type="entry name" value="UDP_glycos_trans_CS"/>
</dbReference>
<dbReference type="PROSITE" id="PS00375">
    <property type="entry name" value="UDPGT"/>
    <property type="match status" value="1"/>
</dbReference>
<sequence>MAETMPKSDGIIINTFESSEVKAVKGLKQGTCLPGTQIPPVYCIGPLFANRGGRAENNVEERHECLKWLDSQPSRSVVYLGFGSRGVFSKEQIWEIAFGSSDIEKRAKQILGSEEGDVVKKRMLELGNMAKIALNNAFILDFFCYPAVEVSQSLKILTYFFFTSSASSLTFFLNFPVFDKITSASFKDLDITLEIPGLYSVPANCMIQPMLDRGGSYREFVKLAETLPKADGIIINTFESLEVNAVKALKQGTCLLGTSVPPVYCIGPLIANRGDGAKNNGEPRHECLKWLDSQPSQSVVYLSFGSRGVFSKEQLWEMAFGLERSGVRFLWVVRAPRREEKGDAFFKPPEPDLDSFLPEGFMERTKEKGYVVKSWAPQIDVLGHESIAGFVSHCGWNSTLEAIDAGVPIVAWPLYAEQRFNRIVLVDEIGIALPMNESKDLFVSSSEIEKRVKQIVNSEERDVIKKRVLDLKDKARDVLKGGSSNVALTTLMESWKR</sequence>
<dbReference type="EnsemblPlants" id="AUR62031444-RA">
    <property type="protein sequence ID" value="AUR62031444-RA:cds"/>
    <property type="gene ID" value="AUR62031444"/>
</dbReference>
<dbReference type="Pfam" id="PF00201">
    <property type="entry name" value="UDPGT"/>
    <property type="match status" value="1"/>
</dbReference>
<evidence type="ECO:0000256" key="4">
    <source>
        <dbReference type="RuleBase" id="RU003718"/>
    </source>
</evidence>
<dbReference type="EC" id="2.4.1.-" evidence="5"/>
<protein>
    <recommendedName>
        <fullName evidence="5">Glycosyltransferase</fullName>
        <ecNumber evidence="5">2.4.1.-</ecNumber>
    </recommendedName>
</protein>
<dbReference type="AlphaFoldDB" id="A0A803MKV3"/>
<reference evidence="6" key="1">
    <citation type="journal article" date="2017" name="Nature">
        <title>The genome of Chenopodium quinoa.</title>
        <authorList>
            <person name="Jarvis D.E."/>
            <person name="Ho Y.S."/>
            <person name="Lightfoot D.J."/>
            <person name="Schmoeckel S.M."/>
            <person name="Li B."/>
            <person name="Borm T.J.A."/>
            <person name="Ohyanagi H."/>
            <person name="Mineta K."/>
            <person name="Michell C.T."/>
            <person name="Saber N."/>
            <person name="Kharbatia N.M."/>
            <person name="Rupper R.R."/>
            <person name="Sharp A.R."/>
            <person name="Dally N."/>
            <person name="Boughton B.A."/>
            <person name="Woo Y.H."/>
            <person name="Gao G."/>
            <person name="Schijlen E.G.W.M."/>
            <person name="Guo X."/>
            <person name="Momin A.A."/>
            <person name="Negrao S."/>
            <person name="Al-Babili S."/>
            <person name="Gehring C."/>
            <person name="Roessner U."/>
            <person name="Jung C."/>
            <person name="Murphy K."/>
            <person name="Arold S.T."/>
            <person name="Gojobori T."/>
            <person name="van der Linden C.G."/>
            <person name="van Loo E.N."/>
            <person name="Jellen E.N."/>
            <person name="Maughan P.J."/>
            <person name="Tester M."/>
        </authorList>
    </citation>
    <scope>NUCLEOTIDE SEQUENCE [LARGE SCALE GENOMIC DNA]</scope>
    <source>
        <strain evidence="6">cv. PI 614886</strain>
    </source>
</reference>
<keyword evidence="3 4" id="KW-0808">Transferase</keyword>
<dbReference type="PANTHER" id="PTHR48048">
    <property type="entry name" value="GLYCOSYLTRANSFERASE"/>
    <property type="match status" value="1"/>
</dbReference>
<evidence type="ECO:0000313" key="6">
    <source>
        <dbReference type="EnsemblPlants" id="AUR62031444-RA:cds"/>
    </source>
</evidence>
<dbReference type="CDD" id="cd03784">
    <property type="entry name" value="GT1_Gtf-like"/>
    <property type="match status" value="1"/>
</dbReference>
<accession>A0A803MKV3</accession>
<dbReference type="OMA" id="MEGYEES"/>
<evidence type="ECO:0000256" key="2">
    <source>
        <dbReference type="ARBA" id="ARBA00022676"/>
    </source>
</evidence>
<dbReference type="Gene3D" id="3.40.50.2000">
    <property type="entry name" value="Glycogen Phosphorylase B"/>
    <property type="match status" value="4"/>
</dbReference>
<dbReference type="PANTHER" id="PTHR48048:SF30">
    <property type="entry name" value="GLYCOSYLTRANSFERASE"/>
    <property type="match status" value="1"/>
</dbReference>
<dbReference type="InterPro" id="IPR050481">
    <property type="entry name" value="UDP-glycosyltransf_plant"/>
</dbReference>
<dbReference type="InterPro" id="IPR002213">
    <property type="entry name" value="UDP_glucos_trans"/>
</dbReference>
<comment type="similarity">
    <text evidence="1 4">Belongs to the UDP-glycosyltransferase family.</text>
</comment>
<keyword evidence="7" id="KW-1185">Reference proteome</keyword>
<dbReference type="SUPFAM" id="SSF53756">
    <property type="entry name" value="UDP-Glycosyltransferase/glycogen phosphorylase"/>
    <property type="match status" value="2"/>
</dbReference>
<dbReference type="Gramene" id="AUR62031444-RA">
    <property type="protein sequence ID" value="AUR62031444-RA:cds"/>
    <property type="gene ID" value="AUR62031444"/>
</dbReference>
<keyword evidence="2 4" id="KW-0328">Glycosyltransferase</keyword>
<organism evidence="6 7">
    <name type="scientific">Chenopodium quinoa</name>
    <name type="common">Quinoa</name>
    <dbReference type="NCBI Taxonomy" id="63459"/>
    <lineage>
        <taxon>Eukaryota</taxon>
        <taxon>Viridiplantae</taxon>
        <taxon>Streptophyta</taxon>
        <taxon>Embryophyta</taxon>
        <taxon>Tracheophyta</taxon>
        <taxon>Spermatophyta</taxon>
        <taxon>Magnoliopsida</taxon>
        <taxon>eudicotyledons</taxon>
        <taxon>Gunneridae</taxon>
        <taxon>Pentapetalae</taxon>
        <taxon>Caryophyllales</taxon>
        <taxon>Chenopodiaceae</taxon>
        <taxon>Chenopodioideae</taxon>
        <taxon>Atripliceae</taxon>
        <taxon>Chenopodium</taxon>
    </lineage>
</organism>
<evidence type="ECO:0000256" key="1">
    <source>
        <dbReference type="ARBA" id="ARBA00009995"/>
    </source>
</evidence>
<name>A0A803MKV3_CHEQI</name>